<evidence type="ECO:0000313" key="1">
    <source>
        <dbReference type="EMBL" id="GCA64194.1"/>
    </source>
</evidence>
<dbReference type="AlphaFoldDB" id="A0A391NS70"/>
<comment type="caution">
    <text evidence="1">The sequence shown here is derived from an EMBL/GenBank/DDBJ whole genome shotgun (WGS) entry which is preliminary data.</text>
</comment>
<dbReference type="EMBL" id="BDIP01006483">
    <property type="protein sequence ID" value="GCA64194.1"/>
    <property type="molecule type" value="Genomic_DNA"/>
</dbReference>
<feature type="non-terminal residue" evidence="1">
    <location>
        <position position="1"/>
    </location>
</feature>
<evidence type="ECO:0000313" key="2">
    <source>
        <dbReference type="Proteomes" id="UP000265618"/>
    </source>
</evidence>
<gene>
    <name evidence="1" type="ORF">KIPB_013533</name>
</gene>
<reference evidence="1 2" key="1">
    <citation type="journal article" date="2018" name="PLoS ONE">
        <title>The draft genome of Kipferlia bialata reveals reductive genome evolution in fornicate parasites.</title>
        <authorList>
            <person name="Tanifuji G."/>
            <person name="Takabayashi S."/>
            <person name="Kume K."/>
            <person name="Takagi M."/>
            <person name="Nakayama T."/>
            <person name="Kamikawa R."/>
            <person name="Inagaki Y."/>
            <person name="Hashimoto T."/>
        </authorList>
    </citation>
    <scope>NUCLEOTIDE SEQUENCE [LARGE SCALE GENOMIC DNA]</scope>
    <source>
        <strain evidence="1">NY0173</strain>
    </source>
</reference>
<proteinExistence type="predicted"/>
<dbReference type="Proteomes" id="UP000265618">
    <property type="component" value="Unassembled WGS sequence"/>
</dbReference>
<keyword evidence="2" id="KW-1185">Reference proteome</keyword>
<accession>A0A391NS70</accession>
<organism evidence="1 2">
    <name type="scientific">Kipferlia bialata</name>
    <dbReference type="NCBI Taxonomy" id="797122"/>
    <lineage>
        <taxon>Eukaryota</taxon>
        <taxon>Metamonada</taxon>
        <taxon>Carpediemonas-like organisms</taxon>
        <taxon>Kipferlia</taxon>
    </lineage>
</organism>
<protein>
    <submittedName>
        <fullName evidence="1">Uncharacterized protein</fullName>
    </submittedName>
</protein>
<name>A0A391NS70_9EUKA</name>
<sequence length="34" mass="3833">YVSTLQTMAQRAEARTLVMPLETDVQGEIARILK</sequence>